<dbReference type="InterPro" id="IPR025558">
    <property type="entry name" value="DUF4283"/>
</dbReference>
<feature type="compositionally biased region" description="Polar residues" evidence="2">
    <location>
        <begin position="406"/>
        <end position="421"/>
    </location>
</feature>
<gene>
    <name evidence="4" type="ORF">LITE_LOCUS7856</name>
</gene>
<feature type="compositionally biased region" description="Pro residues" evidence="2">
    <location>
        <begin position="249"/>
        <end position="260"/>
    </location>
</feature>
<feature type="region of interest" description="Disordered" evidence="2">
    <location>
        <begin position="242"/>
        <end position="452"/>
    </location>
</feature>
<keyword evidence="1" id="KW-0862">Zinc</keyword>
<dbReference type="GO" id="GO:0003676">
    <property type="term" value="F:nucleic acid binding"/>
    <property type="evidence" value="ECO:0007669"/>
    <property type="project" value="InterPro"/>
</dbReference>
<sequence>MAGPSPSTSKKLNQWTFVGQNDLETGSFEGEPELRISTQFKERLCIPWKKTLVIRLLGRSVSYTYLCSQIRWKWRPKGSMDIMDLNNNSFLVTFSEDQDYLNALTGGPWVILDHYLVVHQWSPSFRTSDKPHKSVVAWVQLPELPVHFYHREVLFALGNLLGRTVKLDYHTEQLERGKFARLAVELDMSKPLATRIRLDGFWQPVLYENLPDICFHCCRIGHLEQSCPYLPGSLLPVGTTTANNVEVSQPPPSSPEPPAGYGPWMQVTRKGRKPNRKVAQNPNPTVAPSSNKGGSSGQPIPTVSAKSAGEPSKGMTVKPGKGKNQQRTETKKGNSVPSPGKVTEDNGKSDLASKKSTVGQEWRAIGPLSISDASKAQSNPPTPLIAAHLNQPGMDDKKKLLPISASLGNPSSPTNSASPQTVDMRENVEPNPSISIRQRTNMKKAARQPLKDVTPGIVNLSVNKRKSSPGTVVK</sequence>
<dbReference type="PANTHER" id="PTHR31286:SF99">
    <property type="entry name" value="DUF4283 DOMAIN-CONTAINING PROTEIN"/>
    <property type="match status" value="1"/>
</dbReference>
<evidence type="ECO:0000256" key="2">
    <source>
        <dbReference type="SAM" id="MobiDB-lite"/>
    </source>
</evidence>
<evidence type="ECO:0000256" key="1">
    <source>
        <dbReference type="PROSITE-ProRule" id="PRU00047"/>
    </source>
</evidence>
<keyword evidence="1" id="KW-0479">Metal-binding</keyword>
<evidence type="ECO:0000313" key="4">
    <source>
        <dbReference type="EMBL" id="CAI0393265.1"/>
    </source>
</evidence>
<evidence type="ECO:0000259" key="3">
    <source>
        <dbReference type="PROSITE" id="PS50158"/>
    </source>
</evidence>
<accession>A0AAV0I6M9</accession>
<dbReference type="AlphaFoldDB" id="A0AAV0I6M9"/>
<dbReference type="GO" id="GO:0008270">
    <property type="term" value="F:zinc ion binding"/>
    <property type="evidence" value="ECO:0007669"/>
    <property type="project" value="UniProtKB-KW"/>
</dbReference>
<proteinExistence type="predicted"/>
<dbReference type="PROSITE" id="PS50158">
    <property type="entry name" value="ZF_CCHC"/>
    <property type="match status" value="1"/>
</dbReference>
<protein>
    <recommendedName>
        <fullName evidence="3">CCHC-type domain-containing protein</fullName>
    </recommendedName>
</protein>
<feature type="compositionally biased region" description="Polar residues" evidence="2">
    <location>
        <begin position="430"/>
        <end position="439"/>
    </location>
</feature>
<dbReference type="Pfam" id="PF14111">
    <property type="entry name" value="DUF4283"/>
    <property type="match status" value="1"/>
</dbReference>
<dbReference type="Proteomes" id="UP001154282">
    <property type="component" value="Unassembled WGS sequence"/>
</dbReference>
<name>A0AAV0I6M9_9ROSI</name>
<dbReference type="EMBL" id="CAMGYJ010000003">
    <property type="protein sequence ID" value="CAI0393265.1"/>
    <property type="molecule type" value="Genomic_DNA"/>
</dbReference>
<dbReference type="InterPro" id="IPR001878">
    <property type="entry name" value="Znf_CCHC"/>
</dbReference>
<comment type="caution">
    <text evidence="4">The sequence shown here is derived from an EMBL/GenBank/DDBJ whole genome shotgun (WGS) entry which is preliminary data.</text>
</comment>
<dbReference type="PANTHER" id="PTHR31286">
    <property type="entry name" value="GLYCINE-RICH CELL WALL STRUCTURAL PROTEIN 1.8-LIKE"/>
    <property type="match status" value="1"/>
</dbReference>
<keyword evidence="1" id="KW-0863">Zinc-finger</keyword>
<feature type="compositionally biased region" description="Basic and acidic residues" evidence="2">
    <location>
        <begin position="342"/>
        <end position="353"/>
    </location>
</feature>
<dbReference type="InterPro" id="IPR040256">
    <property type="entry name" value="At4g02000-like"/>
</dbReference>
<feature type="domain" description="CCHC-type" evidence="3">
    <location>
        <begin position="214"/>
        <end position="228"/>
    </location>
</feature>
<organism evidence="4 5">
    <name type="scientific">Linum tenue</name>
    <dbReference type="NCBI Taxonomy" id="586396"/>
    <lineage>
        <taxon>Eukaryota</taxon>
        <taxon>Viridiplantae</taxon>
        <taxon>Streptophyta</taxon>
        <taxon>Embryophyta</taxon>
        <taxon>Tracheophyta</taxon>
        <taxon>Spermatophyta</taxon>
        <taxon>Magnoliopsida</taxon>
        <taxon>eudicotyledons</taxon>
        <taxon>Gunneridae</taxon>
        <taxon>Pentapetalae</taxon>
        <taxon>rosids</taxon>
        <taxon>fabids</taxon>
        <taxon>Malpighiales</taxon>
        <taxon>Linaceae</taxon>
        <taxon>Linum</taxon>
    </lineage>
</organism>
<keyword evidence="5" id="KW-1185">Reference proteome</keyword>
<evidence type="ECO:0000313" key="5">
    <source>
        <dbReference type="Proteomes" id="UP001154282"/>
    </source>
</evidence>
<feature type="compositionally biased region" description="Polar residues" evidence="2">
    <location>
        <begin position="278"/>
        <end position="305"/>
    </location>
</feature>
<reference evidence="4" key="1">
    <citation type="submission" date="2022-08" db="EMBL/GenBank/DDBJ databases">
        <authorList>
            <person name="Gutierrez-Valencia J."/>
        </authorList>
    </citation>
    <scope>NUCLEOTIDE SEQUENCE</scope>
</reference>